<dbReference type="GO" id="GO:0004930">
    <property type="term" value="F:G protein-coupled receptor activity"/>
    <property type="evidence" value="ECO:0007669"/>
    <property type="project" value="InterPro"/>
</dbReference>
<feature type="domain" description="G-protein coupled receptors family 1 profile" evidence="7">
    <location>
        <begin position="32"/>
        <end position="201"/>
    </location>
</feature>
<dbReference type="PANTHER" id="PTHR22750">
    <property type="entry name" value="G-PROTEIN COUPLED RECEPTOR"/>
    <property type="match status" value="1"/>
</dbReference>
<feature type="transmembrane region" description="Helical" evidence="6">
    <location>
        <begin position="62"/>
        <end position="81"/>
    </location>
</feature>
<comment type="caution">
    <text evidence="8">The sequence shown here is derived from an EMBL/GenBank/DDBJ whole genome shotgun (WGS) entry which is preliminary data.</text>
</comment>
<feature type="transmembrane region" description="Helical" evidence="6">
    <location>
        <begin position="20"/>
        <end position="41"/>
    </location>
</feature>
<evidence type="ECO:0000256" key="1">
    <source>
        <dbReference type="ARBA" id="ARBA00004651"/>
    </source>
</evidence>
<proteinExistence type="predicted"/>
<dbReference type="EMBL" id="MU825401">
    <property type="protein sequence ID" value="KAJ7392464.1"/>
    <property type="molecule type" value="Genomic_DNA"/>
</dbReference>
<reference evidence="8" key="1">
    <citation type="submission" date="2023-01" db="EMBL/GenBank/DDBJ databases">
        <title>Genome assembly of the deep-sea coral Lophelia pertusa.</title>
        <authorList>
            <person name="Herrera S."/>
            <person name="Cordes E."/>
        </authorList>
    </citation>
    <scope>NUCLEOTIDE SEQUENCE</scope>
    <source>
        <strain evidence="8">USNM1676648</strain>
        <tissue evidence="8">Polyp</tissue>
    </source>
</reference>
<keyword evidence="3 6" id="KW-0812">Transmembrane</keyword>
<dbReference type="Pfam" id="PF00001">
    <property type="entry name" value="7tm_1"/>
    <property type="match status" value="1"/>
</dbReference>
<evidence type="ECO:0000256" key="2">
    <source>
        <dbReference type="ARBA" id="ARBA00022475"/>
    </source>
</evidence>
<keyword evidence="4 6" id="KW-1133">Transmembrane helix</keyword>
<evidence type="ECO:0000259" key="7">
    <source>
        <dbReference type="PROSITE" id="PS50262"/>
    </source>
</evidence>
<name>A0A9X0A440_9CNID</name>
<evidence type="ECO:0000256" key="6">
    <source>
        <dbReference type="SAM" id="Phobius"/>
    </source>
</evidence>
<evidence type="ECO:0000256" key="3">
    <source>
        <dbReference type="ARBA" id="ARBA00022692"/>
    </source>
</evidence>
<keyword evidence="5 6" id="KW-0472">Membrane</keyword>
<protein>
    <recommendedName>
        <fullName evidence="7">G-protein coupled receptors family 1 profile domain-containing protein</fullName>
    </recommendedName>
</protein>
<dbReference type="GO" id="GO:0005886">
    <property type="term" value="C:plasma membrane"/>
    <property type="evidence" value="ECO:0007669"/>
    <property type="project" value="UniProtKB-SubCell"/>
</dbReference>
<dbReference type="Gene3D" id="1.20.1070.10">
    <property type="entry name" value="Rhodopsin 7-helix transmembrane proteins"/>
    <property type="match status" value="1"/>
</dbReference>
<accession>A0A9X0A440</accession>
<evidence type="ECO:0000313" key="8">
    <source>
        <dbReference type="EMBL" id="KAJ7392464.1"/>
    </source>
</evidence>
<dbReference type="AlphaFoldDB" id="A0A9X0A440"/>
<dbReference type="PRINTS" id="PR00237">
    <property type="entry name" value="GPCRRHODOPSN"/>
</dbReference>
<dbReference type="PROSITE" id="PS50262">
    <property type="entry name" value="G_PROTEIN_RECEP_F1_2"/>
    <property type="match status" value="1"/>
</dbReference>
<feature type="transmembrane region" description="Helical" evidence="6">
    <location>
        <begin position="87"/>
        <end position="107"/>
    </location>
</feature>
<keyword evidence="9" id="KW-1185">Reference proteome</keyword>
<dbReference type="OrthoDB" id="6147321at2759"/>
<evidence type="ECO:0000313" key="9">
    <source>
        <dbReference type="Proteomes" id="UP001163046"/>
    </source>
</evidence>
<keyword evidence="2" id="KW-1003">Cell membrane</keyword>
<organism evidence="8 9">
    <name type="scientific">Desmophyllum pertusum</name>
    <dbReference type="NCBI Taxonomy" id="174260"/>
    <lineage>
        <taxon>Eukaryota</taxon>
        <taxon>Metazoa</taxon>
        <taxon>Cnidaria</taxon>
        <taxon>Anthozoa</taxon>
        <taxon>Hexacorallia</taxon>
        <taxon>Scleractinia</taxon>
        <taxon>Caryophylliina</taxon>
        <taxon>Caryophylliidae</taxon>
        <taxon>Desmophyllum</taxon>
    </lineage>
</organism>
<evidence type="ECO:0000256" key="5">
    <source>
        <dbReference type="ARBA" id="ARBA00023136"/>
    </source>
</evidence>
<sequence length="250" mass="28291">MLILGKVIRNEGVFCEAGIAVEITANALCIISLLTVTAVSLDRYLALRLHLRYKELITINRAIIVIGIIWVIGAFSGSLWLYKPEMVKFNVIMIIVVCLMAATFSYVQIYRVVSRVIQTELTLKCAVEQDNIREQAVNMASFTSYTLSTFLVYCLIIVCYLPYFLCRGCNNLDGTFHSKAFSYEITAILVFMNSSLNPLVYCWRLQDIRNAVRKNREAVGPISVCGRKNSQKWELDSALKRALNEHLLVA</sequence>
<feature type="transmembrane region" description="Helical" evidence="6">
    <location>
        <begin position="185"/>
        <end position="203"/>
    </location>
</feature>
<dbReference type="InterPro" id="IPR017452">
    <property type="entry name" value="GPCR_Rhodpsn_7TM"/>
</dbReference>
<dbReference type="SUPFAM" id="SSF81321">
    <property type="entry name" value="Family A G protein-coupled receptor-like"/>
    <property type="match status" value="1"/>
</dbReference>
<comment type="subcellular location">
    <subcellularLocation>
        <location evidence="1">Cell membrane</location>
        <topology evidence="1">Multi-pass membrane protein</topology>
    </subcellularLocation>
</comment>
<dbReference type="CDD" id="cd00637">
    <property type="entry name" value="7tm_classA_rhodopsin-like"/>
    <property type="match status" value="1"/>
</dbReference>
<gene>
    <name evidence="8" type="ORF">OS493_012129</name>
</gene>
<dbReference type="InterPro" id="IPR000276">
    <property type="entry name" value="GPCR_Rhodpsn"/>
</dbReference>
<feature type="transmembrane region" description="Helical" evidence="6">
    <location>
        <begin position="142"/>
        <end position="165"/>
    </location>
</feature>
<dbReference type="Proteomes" id="UP001163046">
    <property type="component" value="Unassembled WGS sequence"/>
</dbReference>
<evidence type="ECO:0000256" key="4">
    <source>
        <dbReference type="ARBA" id="ARBA00022989"/>
    </source>
</evidence>